<dbReference type="GO" id="GO:0031640">
    <property type="term" value="P:killing of cells of another organism"/>
    <property type="evidence" value="ECO:0007669"/>
    <property type="project" value="UniProtKB-KW"/>
</dbReference>
<evidence type="ECO:0000259" key="7">
    <source>
        <dbReference type="PROSITE" id="PS51412"/>
    </source>
</evidence>
<dbReference type="GO" id="GO:0005576">
    <property type="term" value="C:extracellular region"/>
    <property type="evidence" value="ECO:0007669"/>
    <property type="project" value="UniProtKB-SubCell"/>
</dbReference>
<dbReference type="Proteomes" id="UP001209570">
    <property type="component" value="Unassembled WGS sequence"/>
</dbReference>
<comment type="subcellular location">
    <subcellularLocation>
        <location evidence="1">Membrane</location>
    </subcellularLocation>
    <subcellularLocation>
        <location evidence="2">Secreted</location>
    </subcellularLocation>
</comment>
<evidence type="ECO:0000256" key="1">
    <source>
        <dbReference type="ARBA" id="ARBA00004370"/>
    </source>
</evidence>
<organism evidence="8 9">
    <name type="scientific">Pythium insidiosum</name>
    <name type="common">Pythiosis disease agent</name>
    <dbReference type="NCBI Taxonomy" id="114742"/>
    <lineage>
        <taxon>Eukaryota</taxon>
        <taxon>Sar</taxon>
        <taxon>Stramenopiles</taxon>
        <taxon>Oomycota</taxon>
        <taxon>Peronosporomycetes</taxon>
        <taxon>Pythiales</taxon>
        <taxon>Pythiaceae</taxon>
        <taxon>Pythium</taxon>
    </lineage>
</organism>
<evidence type="ECO:0000256" key="2">
    <source>
        <dbReference type="ARBA" id="ARBA00004613"/>
    </source>
</evidence>
<comment type="caution">
    <text evidence="8">The sequence shown here is derived from an EMBL/GenBank/DDBJ whole genome shotgun (WGS) entry which is preliminary data.</text>
</comment>
<dbReference type="InterPro" id="IPR020864">
    <property type="entry name" value="MACPF"/>
</dbReference>
<dbReference type="GO" id="GO:0016020">
    <property type="term" value="C:membrane"/>
    <property type="evidence" value="ECO:0007669"/>
    <property type="project" value="UniProtKB-SubCell"/>
</dbReference>
<gene>
    <name evidence="8" type="ORF">P43SY_009893</name>
</gene>
<protein>
    <recommendedName>
        <fullName evidence="7">MACPF domain-containing protein</fullName>
    </recommendedName>
</protein>
<keyword evidence="4" id="KW-0204">Cytolysis</keyword>
<evidence type="ECO:0000256" key="6">
    <source>
        <dbReference type="ARBA" id="ARBA00023157"/>
    </source>
</evidence>
<sequence length="555" mass="60136">MVVGALPGVWTQSPPASSTVSVRPVQPPGIDYVGAGYDLVFGNPDGSEDSSSVTDPGFRVHVVKFTWNPDLNTCSGLDNGWICPQEVSILPQVSCMQQSSSSMISSTKSFQRVLQQDCKVSASIKGSYGGFKGSASFSGSRAMAKMQSKISKEKVTTFQSKAICVDYSATLKMGIDSNTLEPLPQFTNAVRELPTTYNPCFVISAAGGQCPQRVDNGYGDLPPIRQATRRLQSTENGEDDGGGDDDDVNDCACDASVAKYFRFIQLFGTHYTTRVEMGGKVVHRVEIKESDVSTLQKNKVDVAYGASVKASYKGIAKKEININVGGSPSEDWREWAKSTMTTPMPIRYSLAPLVDLIAKVDARKASLFEAAVDDYIAAYGRTLTFDTATSMNVVAVQIQYSMLVGTISSATFRVMIGKKGDMVPAVVVVNKASGMFNVSVPQHLQSSFDSFVGTVPVTLEYVTGVFTPPRVAAMESRAHMMFNQRQMHWISMEAELAMKKKKKKAPAAPSTANSVYFNTIRSFAVMTDSSTIPLDDQYAGKQLNKGDVWAVNPMD</sequence>
<dbReference type="EMBL" id="JAKCXM010000735">
    <property type="protein sequence ID" value="KAJ0392057.1"/>
    <property type="molecule type" value="Genomic_DNA"/>
</dbReference>
<proteinExistence type="predicted"/>
<dbReference type="PANTHER" id="PTHR45742:SF8">
    <property type="entry name" value="FLOCCULATION PROTEIN FLO11"/>
    <property type="match status" value="1"/>
</dbReference>
<dbReference type="PROSITE" id="PS00279">
    <property type="entry name" value="MACPF_1"/>
    <property type="match status" value="1"/>
</dbReference>
<dbReference type="PANTHER" id="PTHR45742">
    <property type="entry name" value="COMPLEMENT COMPONENT C6"/>
    <property type="match status" value="1"/>
</dbReference>
<dbReference type="AlphaFoldDB" id="A0AAD5LAH9"/>
<keyword evidence="9" id="KW-1185">Reference proteome</keyword>
<reference evidence="8" key="1">
    <citation type="submission" date="2021-12" db="EMBL/GenBank/DDBJ databases">
        <title>Prjna785345.</title>
        <authorList>
            <person name="Rujirawat T."/>
            <person name="Krajaejun T."/>
        </authorList>
    </citation>
    <scope>NUCLEOTIDE SEQUENCE</scope>
    <source>
        <strain evidence="8">Pi057C3</strain>
    </source>
</reference>
<evidence type="ECO:0000256" key="5">
    <source>
        <dbReference type="ARBA" id="ARBA00023136"/>
    </source>
</evidence>
<evidence type="ECO:0000313" key="9">
    <source>
        <dbReference type="Proteomes" id="UP001209570"/>
    </source>
</evidence>
<keyword evidence="3" id="KW-0964">Secreted</keyword>
<feature type="domain" description="MACPF" evidence="7">
    <location>
        <begin position="16"/>
        <end position="383"/>
    </location>
</feature>
<keyword evidence="5" id="KW-0472">Membrane</keyword>
<dbReference type="PROSITE" id="PS51412">
    <property type="entry name" value="MACPF_2"/>
    <property type="match status" value="1"/>
</dbReference>
<evidence type="ECO:0000256" key="4">
    <source>
        <dbReference type="ARBA" id="ARBA00022852"/>
    </source>
</evidence>
<name>A0AAD5LAH9_PYTIN</name>
<evidence type="ECO:0000256" key="3">
    <source>
        <dbReference type="ARBA" id="ARBA00022525"/>
    </source>
</evidence>
<evidence type="ECO:0000313" key="8">
    <source>
        <dbReference type="EMBL" id="KAJ0392057.1"/>
    </source>
</evidence>
<accession>A0AAD5LAH9</accession>
<dbReference type="Pfam" id="PF01823">
    <property type="entry name" value="MACPF"/>
    <property type="match status" value="1"/>
</dbReference>
<keyword evidence="6" id="KW-1015">Disulfide bond</keyword>
<dbReference type="InterPro" id="IPR020863">
    <property type="entry name" value="MACPF_CS"/>
</dbReference>